<evidence type="ECO:0000256" key="2">
    <source>
        <dbReference type="SAM" id="SignalP"/>
    </source>
</evidence>
<evidence type="ECO:0000313" key="4">
    <source>
        <dbReference type="Proteomes" id="UP000237665"/>
    </source>
</evidence>
<gene>
    <name evidence="3" type="ORF">AL468_01200</name>
</gene>
<name>A0ABN5HFK4_9VIBR</name>
<evidence type="ECO:0000256" key="1">
    <source>
        <dbReference type="SAM" id="MobiDB-lite"/>
    </source>
</evidence>
<sequence length="62" mass="6951">MKYKARENSWTVALNILALATFSSLATNALLRGEQRNTEAPAYHLKHKTQRIAKMPSVANHS</sequence>
<dbReference type="Proteomes" id="UP000237665">
    <property type="component" value="Chromosome 1"/>
</dbReference>
<dbReference type="EMBL" id="CP014134">
    <property type="protein sequence ID" value="AVH25915.1"/>
    <property type="molecule type" value="Genomic_DNA"/>
</dbReference>
<reference evidence="4" key="1">
    <citation type="submission" date="2017-12" db="EMBL/GenBank/DDBJ databases">
        <title>FDA dAtabase for Regulatory Grade micrObial Sequences (FDA-ARGOS): Supporting development and validation of Infectious Disease Dx tests.</title>
        <authorList>
            <person name="Hoffmann M."/>
            <person name="Allard M."/>
            <person name="Evans P."/>
            <person name="Brown E."/>
            <person name="Tallon L.J."/>
            <person name="Sadzewicz L."/>
            <person name="Sengamalay N."/>
            <person name="Ott S."/>
            <person name="Godinez A."/>
            <person name="Nagaraj S."/>
            <person name="Vavikolanu K."/>
            <person name="Aluvathingal J."/>
            <person name="Nadendla S."/>
            <person name="Hobson J."/>
            <person name="Sichtig H."/>
        </authorList>
    </citation>
    <scope>NUCLEOTIDE SEQUENCE [LARGE SCALE GENOMIC DNA]</scope>
    <source>
        <strain evidence="4">LMG 3418</strain>
    </source>
</reference>
<protein>
    <submittedName>
        <fullName evidence="3">Uncharacterized protein</fullName>
    </submittedName>
</protein>
<keyword evidence="4" id="KW-1185">Reference proteome</keyword>
<organism evidence="3 4">
    <name type="scientific">Vibrio diabolicus</name>
    <dbReference type="NCBI Taxonomy" id="50719"/>
    <lineage>
        <taxon>Bacteria</taxon>
        <taxon>Pseudomonadati</taxon>
        <taxon>Pseudomonadota</taxon>
        <taxon>Gammaproteobacteria</taxon>
        <taxon>Vibrionales</taxon>
        <taxon>Vibrionaceae</taxon>
        <taxon>Vibrio</taxon>
        <taxon>Vibrio diabolicus subgroup</taxon>
    </lineage>
</organism>
<proteinExistence type="predicted"/>
<feature type="region of interest" description="Disordered" evidence="1">
    <location>
        <begin position="38"/>
        <end position="62"/>
    </location>
</feature>
<evidence type="ECO:0000313" key="3">
    <source>
        <dbReference type="EMBL" id="AVH25915.1"/>
    </source>
</evidence>
<accession>A0ABN5HFK4</accession>
<feature type="chain" id="PRO_5045588418" evidence="2">
    <location>
        <begin position="27"/>
        <end position="62"/>
    </location>
</feature>
<keyword evidence="2" id="KW-0732">Signal</keyword>
<feature type="signal peptide" evidence="2">
    <location>
        <begin position="1"/>
        <end position="26"/>
    </location>
</feature>